<dbReference type="STRING" id="326424.FRAAL4056"/>
<sequence length="736" mass="79257">MTRARMFCDAAAPTAGEARGRRRRSCLMGAIDLSGYEVTDAFFGAPFIEVDEQRERPSPHRFVQGGFAGTDTEFAFYLPPAEYYTGRMFQPLEGGNGGHAVTFGGGILGEMFQRIDMSARLGGYMVESNQGHKGDDYDPKAGEDPTLYGHRASAEAARLSKYVAAQVYGSAPHHSYVWGGSGGGRRSPLCLENAPGVWDGCMPSTSGGEIAEPGNTERVKAGSIMSFGQMFNVQRLLGRDRIIALADRMAPGGSGDPFAGLGTHEREELASLYRQGFPRGNEFMISEPMGQMWLWTSLADELHREDPDYFANFWTKPGYVGHDSPELVEADLIHQTGRVVRTLSARDLNESADFAGPEFQTMRILAAIVGAGGEAYEFPYAVEIEGLKGGYRVGAGVKVLTGKAAGRSLYATGAAGDVFACDGQGDANVLRFTGVEPGDEVLVDNRRFLAYCYFARHHVMADPAFAHLLVDGRPIYPQHPVPRMSSLMGVCYSGQYEGKVLWLHHTHDSSVWPAWGTLYDRAVRQAQGEAGARANFRIRWTEYAEHGPYGMVPPEPNRVAATRLIDFRGITEQSMIDLIDWVENGVEPNGSHYTFVDGRVHLPSSAAQRGGIQPVASVTANGGARADVGVGEPVTLTVTAAVPPGAGRIIAVEWDFDGTGTYPLRHAGIDGTAAELTVSTTHAYDRPGTYFATARVTSHRTGDVAAQRCRIETIAQARTVVAAPAAPAPSAAGTEA</sequence>
<evidence type="ECO:0000313" key="2">
    <source>
        <dbReference type="Proteomes" id="UP000000657"/>
    </source>
</evidence>
<protein>
    <recommendedName>
        <fullName evidence="3">PKD domain-containing protein</fullName>
    </recommendedName>
</protein>
<evidence type="ECO:0008006" key="3">
    <source>
        <dbReference type="Google" id="ProtNLM"/>
    </source>
</evidence>
<dbReference type="KEGG" id="fal:FRAAL4056"/>
<name>Q0RIH1_FRAAA</name>
<dbReference type="Proteomes" id="UP000000657">
    <property type="component" value="Chromosome"/>
</dbReference>
<dbReference type="InterPro" id="IPR013783">
    <property type="entry name" value="Ig-like_fold"/>
</dbReference>
<dbReference type="AlphaFoldDB" id="Q0RIH1"/>
<evidence type="ECO:0000313" key="1">
    <source>
        <dbReference type="EMBL" id="CAJ62698.1"/>
    </source>
</evidence>
<dbReference type="HOGENOM" id="CLU_434023_0_0_11"/>
<dbReference type="CDD" id="cd00146">
    <property type="entry name" value="PKD"/>
    <property type="match status" value="1"/>
</dbReference>
<gene>
    <name evidence="1" type="ordered locus">FRAAL4056</name>
</gene>
<dbReference type="Gene3D" id="2.60.40.10">
    <property type="entry name" value="Immunoglobulins"/>
    <property type="match status" value="1"/>
</dbReference>
<proteinExistence type="predicted"/>
<dbReference type="GO" id="GO:0005975">
    <property type="term" value="P:carbohydrate metabolic process"/>
    <property type="evidence" value="ECO:0007669"/>
    <property type="project" value="UniProtKB-ARBA"/>
</dbReference>
<reference evidence="1 2" key="1">
    <citation type="journal article" date="2007" name="Genome Res.">
        <title>Genome characteristics of facultatively symbiotic Frankia sp. strains reflect host range and host plant biogeography.</title>
        <authorList>
            <person name="Normand P."/>
            <person name="Lapierre P."/>
            <person name="Tisa L.S."/>
            <person name="Gogarten J.P."/>
            <person name="Alloisio N."/>
            <person name="Bagnarol E."/>
            <person name="Bassi C.A."/>
            <person name="Berry A.M."/>
            <person name="Bickhart D.M."/>
            <person name="Choisne N."/>
            <person name="Couloux A."/>
            <person name="Cournoyer B."/>
            <person name="Cruveiller S."/>
            <person name="Daubin V."/>
            <person name="Demange N."/>
            <person name="Francino M.P."/>
            <person name="Goltsman E."/>
            <person name="Huang Y."/>
            <person name="Kopp O.R."/>
            <person name="Labarre L."/>
            <person name="Lapidus A."/>
            <person name="Lavire C."/>
            <person name="Marechal J."/>
            <person name="Martinez M."/>
            <person name="Mastronunzio J.E."/>
            <person name="Mullin B.C."/>
            <person name="Niemann J."/>
            <person name="Pujic P."/>
            <person name="Rawnsley T."/>
            <person name="Rouy Z."/>
            <person name="Schenowitz C."/>
            <person name="Sellstedt A."/>
            <person name="Tavares F."/>
            <person name="Tomkins J.P."/>
            <person name="Vallenet D."/>
            <person name="Valverde C."/>
            <person name="Wall L.G."/>
            <person name="Wang Y."/>
            <person name="Medigue C."/>
            <person name="Benson D.R."/>
        </authorList>
    </citation>
    <scope>NUCLEOTIDE SEQUENCE [LARGE SCALE GENOMIC DNA]</scope>
    <source>
        <strain evidence="2">DSM 45986 / CECT 9034 / ACN14a</strain>
    </source>
</reference>
<dbReference type="EMBL" id="CT573213">
    <property type="protein sequence ID" value="CAJ62698.1"/>
    <property type="molecule type" value="Genomic_DNA"/>
</dbReference>
<keyword evidence="2" id="KW-1185">Reference proteome</keyword>
<dbReference type="InterPro" id="IPR035986">
    <property type="entry name" value="PKD_dom_sf"/>
</dbReference>
<accession>Q0RIH1</accession>
<organism evidence="1 2">
    <name type="scientific">Frankia alni (strain DSM 45986 / CECT 9034 / ACN14a)</name>
    <dbReference type="NCBI Taxonomy" id="326424"/>
    <lineage>
        <taxon>Bacteria</taxon>
        <taxon>Bacillati</taxon>
        <taxon>Actinomycetota</taxon>
        <taxon>Actinomycetes</taxon>
        <taxon>Frankiales</taxon>
        <taxon>Frankiaceae</taxon>
        <taxon>Frankia</taxon>
    </lineage>
</organism>
<dbReference type="SUPFAM" id="SSF49299">
    <property type="entry name" value="PKD domain"/>
    <property type="match status" value="1"/>
</dbReference>
<dbReference type="eggNOG" id="COG3794">
    <property type="taxonomic scope" value="Bacteria"/>
</dbReference>